<evidence type="ECO:0000259" key="1">
    <source>
        <dbReference type="Pfam" id="PF01592"/>
    </source>
</evidence>
<evidence type="ECO:0000313" key="2">
    <source>
        <dbReference type="EMBL" id="SUZ90641.1"/>
    </source>
</evidence>
<dbReference type="SUPFAM" id="SSF82649">
    <property type="entry name" value="SufE/NifU"/>
    <property type="match status" value="1"/>
</dbReference>
<sequence>MDLDPVTWFDEHFRNPRHAGSLPADDIDVGTGRVEDARSGDVTRLQVRIDKVSREILDARFKAYGCSFTIASASFITDLVIGRKMVSALAITLDEINEALSLPVTKRYCAELARDAMQLAVVDYETKQDAKAHVISEQNR</sequence>
<dbReference type="GO" id="GO:0005506">
    <property type="term" value="F:iron ion binding"/>
    <property type="evidence" value="ECO:0007669"/>
    <property type="project" value="InterPro"/>
</dbReference>
<dbReference type="EMBL" id="UINC01001911">
    <property type="protein sequence ID" value="SUZ90641.1"/>
    <property type="molecule type" value="Genomic_DNA"/>
</dbReference>
<dbReference type="Gene3D" id="3.90.1010.10">
    <property type="match status" value="1"/>
</dbReference>
<dbReference type="InterPro" id="IPR002871">
    <property type="entry name" value="NIF_FeS_clus_asmbl_NifU_N"/>
</dbReference>
<accession>A0A381RGT5</accession>
<gene>
    <name evidence="2" type="ORF">METZ01_LOCUS43495</name>
</gene>
<name>A0A381RGT5_9ZZZZ</name>
<proteinExistence type="predicted"/>
<organism evidence="2">
    <name type="scientific">marine metagenome</name>
    <dbReference type="NCBI Taxonomy" id="408172"/>
    <lineage>
        <taxon>unclassified sequences</taxon>
        <taxon>metagenomes</taxon>
        <taxon>ecological metagenomes</taxon>
    </lineage>
</organism>
<reference evidence="2" key="1">
    <citation type="submission" date="2018-05" db="EMBL/GenBank/DDBJ databases">
        <authorList>
            <person name="Lanie J.A."/>
            <person name="Ng W.-L."/>
            <person name="Kazmierczak K.M."/>
            <person name="Andrzejewski T.M."/>
            <person name="Davidsen T.M."/>
            <person name="Wayne K.J."/>
            <person name="Tettelin H."/>
            <person name="Glass J.I."/>
            <person name="Rusch D."/>
            <person name="Podicherti R."/>
            <person name="Tsui H.-C.T."/>
            <person name="Winkler M.E."/>
        </authorList>
    </citation>
    <scope>NUCLEOTIDE SEQUENCE</scope>
</reference>
<dbReference type="AlphaFoldDB" id="A0A381RGT5"/>
<dbReference type="Pfam" id="PF01592">
    <property type="entry name" value="NifU_N"/>
    <property type="match status" value="1"/>
</dbReference>
<dbReference type="CDD" id="cd06664">
    <property type="entry name" value="IscU_like"/>
    <property type="match status" value="1"/>
</dbReference>
<protein>
    <recommendedName>
        <fullName evidence="1">NIF system FeS cluster assembly NifU N-terminal domain-containing protein</fullName>
    </recommendedName>
</protein>
<dbReference type="PANTHER" id="PTHR10093">
    <property type="entry name" value="IRON-SULFUR CLUSTER ASSEMBLY ENZYME NIFU HOMOLOG"/>
    <property type="match status" value="1"/>
</dbReference>
<feature type="domain" description="NIF system FeS cluster assembly NifU N-terminal" evidence="1">
    <location>
        <begin position="11"/>
        <end position="129"/>
    </location>
</feature>
<dbReference type="GO" id="GO:0051536">
    <property type="term" value="F:iron-sulfur cluster binding"/>
    <property type="evidence" value="ECO:0007669"/>
    <property type="project" value="InterPro"/>
</dbReference>
<dbReference type="GO" id="GO:0016226">
    <property type="term" value="P:iron-sulfur cluster assembly"/>
    <property type="evidence" value="ECO:0007669"/>
    <property type="project" value="InterPro"/>
</dbReference>